<dbReference type="InterPro" id="IPR050356">
    <property type="entry name" value="SulA_CellDiv_inhibitor"/>
</dbReference>
<comment type="catalytic activity">
    <reaction evidence="5">
        <text>DNA(n) + a 2'-deoxyribonucleoside 5'-triphosphate = DNA(n+1) + diphosphate</text>
        <dbReference type="Rhea" id="RHEA:22508"/>
        <dbReference type="Rhea" id="RHEA-COMP:17339"/>
        <dbReference type="Rhea" id="RHEA-COMP:17340"/>
        <dbReference type="ChEBI" id="CHEBI:33019"/>
        <dbReference type="ChEBI" id="CHEBI:61560"/>
        <dbReference type="ChEBI" id="CHEBI:173112"/>
        <dbReference type="EC" id="2.7.7.7"/>
    </reaction>
</comment>
<evidence type="ECO:0000259" key="7">
    <source>
        <dbReference type="Pfam" id="PF11799"/>
    </source>
</evidence>
<dbReference type="PANTHER" id="PTHR35369:SF2">
    <property type="entry name" value="BLR3025 PROTEIN"/>
    <property type="match status" value="1"/>
</dbReference>
<evidence type="ECO:0000313" key="9">
    <source>
        <dbReference type="Proteomes" id="UP001440612"/>
    </source>
</evidence>
<dbReference type="InterPro" id="IPR043502">
    <property type="entry name" value="DNA/RNA_pol_sf"/>
</dbReference>
<feature type="domain" description="UmuC" evidence="6">
    <location>
        <begin position="18"/>
        <end position="142"/>
    </location>
</feature>
<dbReference type="EMBL" id="CP150951">
    <property type="protein sequence ID" value="WZC50943.1"/>
    <property type="molecule type" value="Genomic_DNA"/>
</dbReference>
<name>A0ABZ2V9V3_9RHOB</name>
<evidence type="ECO:0000256" key="2">
    <source>
        <dbReference type="ARBA" id="ARBA00012417"/>
    </source>
</evidence>
<feature type="domain" description="DNA polymerase Y-family little finger" evidence="7">
    <location>
        <begin position="252"/>
        <end position="338"/>
    </location>
</feature>
<dbReference type="Pfam" id="PF11799">
    <property type="entry name" value="IMS_C"/>
    <property type="match status" value="1"/>
</dbReference>
<reference evidence="9" key="1">
    <citation type="submission" date="2024-04" db="EMBL/GenBank/DDBJ databases">
        <title>Phylogenomic analyses of a clade within the roseobacter group suggest taxonomic reassignments of species of the genera Aestuariivita, Citreicella, Loktanella, Nautella, Pelagibaca, Ruegeria, Thalassobius, Thiobacimonas and Tropicibacter, and the proposal o.</title>
        <authorList>
            <person name="Jeon C.O."/>
        </authorList>
    </citation>
    <scope>NUCLEOTIDE SEQUENCE [LARGE SCALE GENOMIC DNA]</scope>
    <source>
        <strain evidence="9">BS5-3</strain>
    </source>
</reference>
<sequence>MERWSRVVERQGNAPPDDIPLVLAREGHHGPVVHAANRMARQNGIHPGARVVDMRAICPELQVEYADPAGDIAALDRLVLWARRWCPWTVRDGTDGLILDTTGSDHLLGGEAAMLVEMETQLSLLGLTAQLAVAPTWGAAWALARFGPVRSISGPDDVAIKLGALPVKALRLDADTVLLLRRLGLKTIGAVMDVPRLSLTRRFVKAELNSNPLMRLDQAFGKLAEPVASVDAKPRFRVQSRLAEPIFDPTPYLPELCENLCAALKQAGQGCRRLHLTVYRTDGDVSHVDVATSATTRNPGHLHSLFRDKVERIKPGFGFDLITLEAGGVEEMQERQNRLDGGSDDDLHLTRLVDRLSAKFGPRAVTRPVLRESHIPERAEGQVAALAALAETGDVVTKERPLRLFDHPEEVRVLYAVPEGPPAQFVWRWQTHRVVCYAGPERIAPEWWKDRPGTRLRDYFKVENQMGQRIWLYREGLHEDGRGGDPRWFVHGCFA</sequence>
<dbReference type="InterPro" id="IPR017961">
    <property type="entry name" value="DNA_pol_Y-fam_little_finger"/>
</dbReference>
<evidence type="ECO:0000259" key="6">
    <source>
        <dbReference type="Pfam" id="PF00817"/>
    </source>
</evidence>
<gene>
    <name evidence="8" type="ORF">AABB29_09485</name>
</gene>
<evidence type="ECO:0000256" key="4">
    <source>
        <dbReference type="ARBA" id="ARBA00025589"/>
    </source>
</evidence>
<evidence type="ECO:0000256" key="1">
    <source>
        <dbReference type="ARBA" id="ARBA00011245"/>
    </source>
</evidence>
<comment type="subunit">
    <text evidence="1">Monomer.</text>
</comment>
<dbReference type="SUPFAM" id="SSF56672">
    <property type="entry name" value="DNA/RNA polymerases"/>
    <property type="match status" value="1"/>
</dbReference>
<evidence type="ECO:0000313" key="8">
    <source>
        <dbReference type="EMBL" id="WZC50943.1"/>
    </source>
</evidence>
<evidence type="ECO:0000256" key="3">
    <source>
        <dbReference type="ARBA" id="ARBA00022763"/>
    </source>
</evidence>
<keyword evidence="3" id="KW-0227">DNA damage</keyword>
<keyword evidence="9" id="KW-1185">Reference proteome</keyword>
<dbReference type="EC" id="2.7.7.7" evidence="2"/>
<evidence type="ECO:0000256" key="5">
    <source>
        <dbReference type="ARBA" id="ARBA00049244"/>
    </source>
</evidence>
<proteinExistence type="predicted"/>
<dbReference type="Proteomes" id="UP001440612">
    <property type="component" value="Chromosome"/>
</dbReference>
<dbReference type="RefSeq" id="WP_341369040.1">
    <property type="nucleotide sequence ID" value="NZ_CP150951.2"/>
</dbReference>
<protein>
    <recommendedName>
        <fullName evidence="2">DNA-directed DNA polymerase</fullName>
        <ecNumber evidence="2">2.7.7.7</ecNumber>
    </recommendedName>
</protein>
<dbReference type="InterPro" id="IPR001126">
    <property type="entry name" value="UmuC"/>
</dbReference>
<dbReference type="Pfam" id="PF00817">
    <property type="entry name" value="IMS"/>
    <property type="match status" value="1"/>
</dbReference>
<dbReference type="CDD" id="cd03468">
    <property type="entry name" value="PolY_like"/>
    <property type="match status" value="1"/>
</dbReference>
<accession>A0ABZ2V9V3</accession>
<organism evidence="8 9">
    <name type="scientific">Yoonia phaeophyticola</name>
    <dbReference type="NCBI Taxonomy" id="3137369"/>
    <lineage>
        <taxon>Bacteria</taxon>
        <taxon>Pseudomonadati</taxon>
        <taxon>Pseudomonadota</taxon>
        <taxon>Alphaproteobacteria</taxon>
        <taxon>Rhodobacterales</taxon>
        <taxon>Paracoccaceae</taxon>
        <taxon>Yoonia</taxon>
    </lineage>
</organism>
<comment type="function">
    <text evidence="4">Poorly processive, error-prone DNA polymerase involved in untargeted mutagenesis. Copies undamaged DNA at stalled replication forks, which arise in vivo from mismatched or misaligned primer ends. These misaligned primers can be extended by PolIV. Exhibits no 3'-5' exonuclease (proofreading) activity. May be involved in translesional synthesis, in conjunction with the beta clamp from PolIII.</text>
</comment>
<dbReference type="PANTHER" id="PTHR35369">
    <property type="entry name" value="BLR3025 PROTEIN-RELATED"/>
    <property type="match status" value="1"/>
</dbReference>